<dbReference type="InterPro" id="IPR046760">
    <property type="entry name" value="Tab2-like_N"/>
</dbReference>
<proteinExistence type="predicted"/>
<dbReference type="Pfam" id="PF06485">
    <property type="entry name" value="Tab2-like_N"/>
    <property type="match status" value="1"/>
</dbReference>
<dbReference type="PANTHER" id="PTHR34556">
    <property type="match status" value="1"/>
</dbReference>
<feature type="domain" description="RNA-binding protein Tab2/Atab2 C-terminal" evidence="2">
    <location>
        <begin position="131"/>
        <end position="282"/>
    </location>
</feature>
<dbReference type="InterPro" id="IPR046761">
    <property type="entry name" value="Tab2-like_C"/>
</dbReference>
<sequence length="287" mass="32250">MSSIWELDFYSRPILDENQKKVWEVVVCESPLDIRAQTDSLFRYAQYCPSTQVNSGWLRTALQEAINKAGEAPIKIRFFRRQMNNMITKACQDLGIPAQPSRRTLLLNQWLQQRMEEVYPQEPGYQGGNNPSVRLDSPLPQRLPDALEGQQWVFVSLSAGELAEMPEWDIGFGEAFPLEMAQLSPETRIPGVLIFSPRALPLAGWMSGLELAFLRVDQSVGTRLILETGATESWIVANIKNPQLLVEAKGFAEAKQKANGVHFIGVQSSPQAESFAGFWLLQEVTLL</sequence>
<gene>
    <name evidence="3" type="ORF">NIES21_32780</name>
</gene>
<dbReference type="EMBL" id="AP018174">
    <property type="protein sequence ID" value="BAY17440.1"/>
    <property type="molecule type" value="Genomic_DNA"/>
</dbReference>
<organism evidence="3 4">
    <name type="scientific">Anabaenopsis circularis NIES-21</name>
    <dbReference type="NCBI Taxonomy" id="1085406"/>
    <lineage>
        <taxon>Bacteria</taxon>
        <taxon>Bacillati</taxon>
        <taxon>Cyanobacteriota</taxon>
        <taxon>Cyanophyceae</taxon>
        <taxon>Nostocales</taxon>
        <taxon>Nodulariaceae</taxon>
        <taxon>Anabaenopsis</taxon>
    </lineage>
</organism>
<dbReference type="AlphaFoldDB" id="A0A1Z4GIW0"/>
<dbReference type="Proteomes" id="UP000218287">
    <property type="component" value="Chromosome"/>
</dbReference>
<evidence type="ECO:0000313" key="3">
    <source>
        <dbReference type="EMBL" id="BAY17440.1"/>
    </source>
</evidence>
<evidence type="ECO:0000259" key="2">
    <source>
        <dbReference type="Pfam" id="PF20429"/>
    </source>
</evidence>
<dbReference type="Pfam" id="PF20429">
    <property type="entry name" value="Tab2-like_C"/>
    <property type="match status" value="1"/>
</dbReference>
<dbReference type="GO" id="GO:0003723">
    <property type="term" value="F:RNA binding"/>
    <property type="evidence" value="ECO:0007669"/>
    <property type="project" value="InterPro"/>
</dbReference>
<name>A0A1Z4GIW0_9CYAN</name>
<protein>
    <recommendedName>
        <fullName evidence="5">DUF1092 family protein</fullName>
    </recommendedName>
</protein>
<reference evidence="3 4" key="1">
    <citation type="submission" date="2017-06" db="EMBL/GenBank/DDBJ databases">
        <title>Genome sequencing of cyanobaciteial culture collection at National Institute for Environmental Studies (NIES).</title>
        <authorList>
            <person name="Hirose Y."/>
            <person name="Shimura Y."/>
            <person name="Fujisawa T."/>
            <person name="Nakamura Y."/>
            <person name="Kawachi M."/>
        </authorList>
    </citation>
    <scope>NUCLEOTIDE SEQUENCE [LARGE SCALE GENOMIC DNA]</scope>
    <source>
        <strain evidence="3 4">NIES-21</strain>
    </source>
</reference>
<evidence type="ECO:0000259" key="1">
    <source>
        <dbReference type="Pfam" id="PF06485"/>
    </source>
</evidence>
<dbReference type="InterPro" id="IPR009472">
    <property type="entry name" value="Tab2-like"/>
</dbReference>
<keyword evidence="4" id="KW-1185">Reference proteome</keyword>
<dbReference type="PANTHER" id="PTHR34556:SF2">
    <property type="entry name" value="PROTEIN TAB2 HOMOLOG, CHLOROPLASTIC"/>
    <property type="match status" value="1"/>
</dbReference>
<evidence type="ECO:0008006" key="5">
    <source>
        <dbReference type="Google" id="ProtNLM"/>
    </source>
</evidence>
<accession>A0A1Z4GIW0</accession>
<feature type="domain" description="RNA-binding protein Tab2-like N-terminal" evidence="1">
    <location>
        <begin position="4"/>
        <end position="114"/>
    </location>
</feature>
<evidence type="ECO:0000313" key="4">
    <source>
        <dbReference type="Proteomes" id="UP000218287"/>
    </source>
</evidence>
<dbReference type="OrthoDB" id="420270at2"/>